<dbReference type="GO" id="GO:0005783">
    <property type="term" value="C:endoplasmic reticulum"/>
    <property type="evidence" value="ECO:0007669"/>
    <property type="project" value="TreeGrafter"/>
</dbReference>
<dbReference type="OrthoDB" id="189102at2759"/>
<dbReference type="InterPro" id="IPR042099">
    <property type="entry name" value="ANL_N_sf"/>
</dbReference>
<evidence type="ECO:0000313" key="6">
    <source>
        <dbReference type="Proteomes" id="UP000332933"/>
    </source>
</evidence>
<dbReference type="Gene3D" id="3.40.50.12780">
    <property type="entry name" value="N-terminal domain of ligase-like"/>
    <property type="match status" value="1"/>
</dbReference>
<dbReference type="InterPro" id="IPR020845">
    <property type="entry name" value="AMP-binding_CS"/>
</dbReference>
<dbReference type="GO" id="GO:0004467">
    <property type="term" value="F:long-chain fatty acid-CoA ligase activity"/>
    <property type="evidence" value="ECO:0007669"/>
    <property type="project" value="TreeGrafter"/>
</dbReference>
<dbReference type="PANTHER" id="PTHR43272:SF33">
    <property type="entry name" value="AMP-BINDING DOMAIN-CONTAINING PROTEIN-RELATED"/>
    <property type="match status" value="1"/>
</dbReference>
<dbReference type="Pfam" id="PF00501">
    <property type="entry name" value="AMP-binding"/>
    <property type="match status" value="1"/>
</dbReference>
<dbReference type="GO" id="GO:0016020">
    <property type="term" value="C:membrane"/>
    <property type="evidence" value="ECO:0007669"/>
    <property type="project" value="TreeGrafter"/>
</dbReference>
<name>A0A485KTH8_9STRA</name>
<dbReference type="EMBL" id="CAADRA010005309">
    <property type="protein sequence ID" value="VFT88375.1"/>
    <property type="molecule type" value="Genomic_DNA"/>
</dbReference>
<evidence type="ECO:0000313" key="4">
    <source>
        <dbReference type="EMBL" id="KAF0697827.1"/>
    </source>
</evidence>
<evidence type="ECO:0000259" key="3">
    <source>
        <dbReference type="Pfam" id="PF00501"/>
    </source>
</evidence>
<dbReference type="InterPro" id="IPR000873">
    <property type="entry name" value="AMP-dep_synth/lig_dom"/>
</dbReference>
<dbReference type="EMBL" id="VJMH01005288">
    <property type="protein sequence ID" value="KAF0697827.1"/>
    <property type="molecule type" value="Genomic_DNA"/>
</dbReference>
<dbReference type="AlphaFoldDB" id="A0A485KTH8"/>
<evidence type="ECO:0000256" key="1">
    <source>
        <dbReference type="ARBA" id="ARBA00022741"/>
    </source>
</evidence>
<keyword evidence="6" id="KW-1185">Reference proteome</keyword>
<dbReference type="PANTHER" id="PTHR43272">
    <property type="entry name" value="LONG-CHAIN-FATTY-ACID--COA LIGASE"/>
    <property type="match status" value="1"/>
</dbReference>
<accession>A0A485KTH8</accession>
<proteinExistence type="predicted"/>
<dbReference type="SUPFAM" id="SSF56801">
    <property type="entry name" value="Acetyl-CoA synthetase-like"/>
    <property type="match status" value="1"/>
</dbReference>
<keyword evidence="2" id="KW-0067">ATP-binding</keyword>
<reference evidence="4" key="2">
    <citation type="submission" date="2019-06" db="EMBL/GenBank/DDBJ databases">
        <title>Genomics analysis of Aphanomyces spp. identifies a new class of oomycete effector associated with host adaptation.</title>
        <authorList>
            <person name="Gaulin E."/>
        </authorList>
    </citation>
    <scope>NUCLEOTIDE SEQUENCE</scope>
    <source>
        <strain evidence="4">CBS 578.67</strain>
    </source>
</reference>
<dbReference type="PROSITE" id="PS00455">
    <property type="entry name" value="AMP_BINDING"/>
    <property type="match status" value="1"/>
</dbReference>
<organism evidence="5 6">
    <name type="scientific">Aphanomyces stellatus</name>
    <dbReference type="NCBI Taxonomy" id="120398"/>
    <lineage>
        <taxon>Eukaryota</taxon>
        <taxon>Sar</taxon>
        <taxon>Stramenopiles</taxon>
        <taxon>Oomycota</taxon>
        <taxon>Saprolegniomycetes</taxon>
        <taxon>Saprolegniales</taxon>
        <taxon>Verrucalvaceae</taxon>
        <taxon>Aphanomyces</taxon>
    </lineage>
</organism>
<dbReference type="GO" id="GO:0005524">
    <property type="term" value="F:ATP binding"/>
    <property type="evidence" value="ECO:0007669"/>
    <property type="project" value="UniProtKB-KW"/>
</dbReference>
<evidence type="ECO:0000256" key="2">
    <source>
        <dbReference type="ARBA" id="ARBA00022840"/>
    </source>
</evidence>
<reference evidence="5 6" key="1">
    <citation type="submission" date="2019-03" db="EMBL/GenBank/DDBJ databases">
        <authorList>
            <person name="Gaulin E."/>
            <person name="Dumas B."/>
        </authorList>
    </citation>
    <scope>NUCLEOTIDE SEQUENCE [LARGE SCALE GENOMIC DNA]</scope>
    <source>
        <strain evidence="5">CBS 568.67</strain>
    </source>
</reference>
<dbReference type="Proteomes" id="UP000332933">
    <property type="component" value="Unassembled WGS sequence"/>
</dbReference>
<feature type="domain" description="AMP-dependent synthetase/ligase" evidence="3">
    <location>
        <begin position="137"/>
        <end position="561"/>
    </location>
</feature>
<protein>
    <submittedName>
        <fullName evidence="5">Aste57867_11514 protein</fullName>
    </submittedName>
</protein>
<sequence length="740" mass="80769">MFHRHCQPTQLQIFFFEPLLNVKRVIITFQMFNATVLSAAMPTTPTILSSGALLGAAAVALFSSTKPRSQGLPPDYIVVDDSNATDGHGPVHRTGTVPTPRAESMLHVLQGAVQANGDGAFLGHRPIDANGNALPFVWQTYDQVYHRIQNLAAGLMHRHLLDVTRDGERPLSIYMKNRPEWVIAQYAAMYCGGFTVALYDTLGADASEFVLNQTLSPVVVCDASAVQAVLAFKARGVSTLKHIVLVGVDVVPDDVAASAAGLQVTLHTMADVEAVGKDYPMEPMQPRAADIYCLMYTSGTTGVPKGVPISHFNFLTAYEGMRERLSTGRGANVFTTQALHLSFLPLAHIFENMLQAVVLVSHGSIGFYQGNPLKLMDDLALLRPTMFASVPRVLNKIYAKVLQSARASGGFKTRLFEWALATKLNHMKQTGETRHVLFDKLVFSKVLAKLGLDRCCWVVTAGAPLAYDVLNFYRVLFDCYVHDVYGQTETVGGGTVSHATDTSPGANGLPQVTTHIKLVSVPSMGYNVTDTVHGDDDATRIAVHGRGEICFRGPTVFSGYYKAPDKTAEVFDQDGWLHSGDIGIWLPDGRLKVVDRKKNLFKLSQGEYVAPERIENALLACPLVAQSFVYGDSLHAAVVAIVVPDEVAVMALAHELTVPGTFQELCANTQIIDAVLQQLVDVSKAARLCGFEIVRAIKLHPKLFSIEDDLLTPTFKLKRFEAKKTFLHDIQILYKACGDT</sequence>
<evidence type="ECO:0000313" key="5">
    <source>
        <dbReference type="EMBL" id="VFT88375.1"/>
    </source>
</evidence>
<keyword evidence="1" id="KW-0547">Nucleotide-binding</keyword>
<gene>
    <name evidence="5" type="primary">Aste57867_11514</name>
    <name evidence="4" type="ORF">As57867_011471</name>
    <name evidence="5" type="ORF">ASTE57867_11514</name>
</gene>